<evidence type="ECO:0008006" key="4">
    <source>
        <dbReference type="Google" id="ProtNLM"/>
    </source>
</evidence>
<evidence type="ECO:0000313" key="2">
    <source>
        <dbReference type="EMBL" id="CAG7635066.1"/>
    </source>
</evidence>
<gene>
    <name evidence="2" type="ORF">PAESOLCIP111_03621</name>
</gene>
<feature type="compositionally biased region" description="Low complexity" evidence="1">
    <location>
        <begin position="140"/>
        <end position="154"/>
    </location>
</feature>
<feature type="region of interest" description="Disordered" evidence="1">
    <location>
        <begin position="111"/>
        <end position="154"/>
    </location>
</feature>
<dbReference type="Proteomes" id="UP000693672">
    <property type="component" value="Unassembled WGS sequence"/>
</dbReference>
<proteinExistence type="predicted"/>
<dbReference type="RefSeq" id="WP_218093367.1">
    <property type="nucleotide sequence ID" value="NZ_CAJVAS010000016.1"/>
</dbReference>
<evidence type="ECO:0000256" key="1">
    <source>
        <dbReference type="SAM" id="MobiDB-lite"/>
    </source>
</evidence>
<feature type="region of interest" description="Disordered" evidence="1">
    <location>
        <begin position="1"/>
        <end position="28"/>
    </location>
</feature>
<comment type="caution">
    <text evidence="2">The sequence shown here is derived from an EMBL/GenBank/DDBJ whole genome shotgun (WGS) entry which is preliminary data.</text>
</comment>
<protein>
    <recommendedName>
        <fullName evidence="4">DUF3905 domain-containing protein</fullName>
    </recommendedName>
</protein>
<dbReference type="Pfam" id="PF13045">
    <property type="entry name" value="DUF3905"/>
    <property type="match status" value="1"/>
</dbReference>
<keyword evidence="3" id="KW-1185">Reference proteome</keyword>
<dbReference type="EMBL" id="CAJVAS010000016">
    <property type="protein sequence ID" value="CAG7635066.1"/>
    <property type="molecule type" value="Genomic_DNA"/>
</dbReference>
<reference evidence="2" key="1">
    <citation type="submission" date="2021-06" db="EMBL/GenBank/DDBJ databases">
        <authorList>
            <person name="Criscuolo A."/>
        </authorList>
    </citation>
    <scope>NUCLEOTIDE SEQUENCE</scope>
    <source>
        <strain evidence="2">CIP111600</strain>
    </source>
</reference>
<organism evidence="2 3">
    <name type="scientific">Paenibacillus solanacearum</name>
    <dbReference type="NCBI Taxonomy" id="2048548"/>
    <lineage>
        <taxon>Bacteria</taxon>
        <taxon>Bacillati</taxon>
        <taxon>Bacillota</taxon>
        <taxon>Bacilli</taxon>
        <taxon>Bacillales</taxon>
        <taxon>Paenibacillaceae</taxon>
        <taxon>Paenibacillus</taxon>
    </lineage>
</organism>
<name>A0A916NQF3_9BACL</name>
<feature type="compositionally biased region" description="Polar residues" evidence="1">
    <location>
        <begin position="67"/>
        <end position="76"/>
    </location>
</feature>
<dbReference type="InterPro" id="IPR024999">
    <property type="entry name" value="DUF3905"/>
</dbReference>
<sequence>MSEQPKRSNDTASYDKVDTNIRYNEKNDAELDPFEINFLPEHQQGRGPREPFVNEHGVLIGDHQYESDNSPLQQWSEETDPSIMSGDQWVHPFKDVGFQTTENRELFEQNIPPQAHPFLHPDKDVAYQTFDEDSDTAEGAQPSQPASRSASKKK</sequence>
<feature type="region of interest" description="Disordered" evidence="1">
    <location>
        <begin position="63"/>
        <end position="88"/>
    </location>
</feature>
<evidence type="ECO:0000313" key="3">
    <source>
        <dbReference type="Proteomes" id="UP000693672"/>
    </source>
</evidence>
<dbReference type="AlphaFoldDB" id="A0A916NQF3"/>
<accession>A0A916NQF3</accession>